<evidence type="ECO:0000313" key="3">
    <source>
        <dbReference type="EMBL" id="KST61779.1"/>
    </source>
</evidence>
<accession>A0A0V7ZBA1</accession>
<dbReference type="Pfam" id="PF12973">
    <property type="entry name" value="Cupin_7"/>
    <property type="match status" value="1"/>
</dbReference>
<reference evidence="3 4" key="1">
    <citation type="journal article" date="2015" name="Genome Announc.">
        <title>Draft Genome of the Euendolithic (true boring) Cyanobacterium Mastigocoleus testarum strain BC008.</title>
        <authorList>
            <person name="Guida B.S."/>
            <person name="Garcia-Pichel F."/>
        </authorList>
    </citation>
    <scope>NUCLEOTIDE SEQUENCE [LARGE SCALE GENOMIC DNA]</scope>
    <source>
        <strain evidence="3 4">BC008</strain>
    </source>
</reference>
<keyword evidence="1" id="KW-0472">Membrane</keyword>
<protein>
    <recommendedName>
        <fullName evidence="2">ChrR-like cupin domain-containing protein</fullName>
    </recommendedName>
</protein>
<evidence type="ECO:0000256" key="1">
    <source>
        <dbReference type="SAM" id="Phobius"/>
    </source>
</evidence>
<dbReference type="SUPFAM" id="SSF51182">
    <property type="entry name" value="RmlC-like cupins"/>
    <property type="match status" value="1"/>
</dbReference>
<keyword evidence="1" id="KW-0812">Transmembrane</keyword>
<dbReference type="AlphaFoldDB" id="A0A0V7ZBA1"/>
<gene>
    <name evidence="3" type="ORF">BC008_06965</name>
</gene>
<dbReference type="InterPro" id="IPR025979">
    <property type="entry name" value="ChrR-like_cupin_dom"/>
</dbReference>
<dbReference type="RefSeq" id="WP_058184909.1">
    <property type="nucleotide sequence ID" value="NZ_LMTZ01000172.1"/>
</dbReference>
<keyword evidence="1" id="KW-1133">Transmembrane helix</keyword>
<dbReference type="Gene3D" id="2.60.120.10">
    <property type="entry name" value="Jelly Rolls"/>
    <property type="match status" value="1"/>
</dbReference>
<feature type="transmembrane region" description="Helical" evidence="1">
    <location>
        <begin position="12"/>
        <end position="32"/>
    </location>
</feature>
<feature type="domain" description="ChrR-like cupin" evidence="2">
    <location>
        <begin position="46"/>
        <end position="149"/>
    </location>
</feature>
<dbReference type="InterPro" id="IPR011051">
    <property type="entry name" value="RmlC_Cupin_sf"/>
</dbReference>
<dbReference type="EMBL" id="LMTZ01000172">
    <property type="protein sequence ID" value="KST61779.1"/>
    <property type="molecule type" value="Genomic_DNA"/>
</dbReference>
<dbReference type="OrthoDB" id="9801227at2"/>
<keyword evidence="4" id="KW-1185">Reference proteome</keyword>
<dbReference type="Proteomes" id="UP000053372">
    <property type="component" value="Unassembled WGS sequence"/>
</dbReference>
<proteinExistence type="predicted"/>
<name>A0A0V7ZBA1_9CYAN</name>
<sequence length="166" mass="17971">MLSKVLEIAKTIILKFTLITISLVVLFTGILFPTQSALSLEKSNSTIANLSSLSWKPIDGIPQGAQVAVLNGNTTKGASEVMIRLPAGYTFPHHSHSSREVLFLSEGEITYIADDGNKQKLPANSYLDLPSGTKHSVLCGQNPCLVFARYEQPFDLILSPAPKTKS</sequence>
<evidence type="ECO:0000313" key="4">
    <source>
        <dbReference type="Proteomes" id="UP000053372"/>
    </source>
</evidence>
<dbReference type="InterPro" id="IPR014710">
    <property type="entry name" value="RmlC-like_jellyroll"/>
</dbReference>
<organism evidence="3 4">
    <name type="scientific">Mastigocoleus testarum BC008</name>
    <dbReference type="NCBI Taxonomy" id="371196"/>
    <lineage>
        <taxon>Bacteria</taxon>
        <taxon>Bacillati</taxon>
        <taxon>Cyanobacteriota</taxon>
        <taxon>Cyanophyceae</taxon>
        <taxon>Nostocales</taxon>
        <taxon>Hapalosiphonaceae</taxon>
        <taxon>Mastigocoleus</taxon>
    </lineage>
</organism>
<comment type="caution">
    <text evidence="3">The sequence shown here is derived from an EMBL/GenBank/DDBJ whole genome shotgun (WGS) entry which is preliminary data.</text>
</comment>
<evidence type="ECO:0000259" key="2">
    <source>
        <dbReference type="Pfam" id="PF12973"/>
    </source>
</evidence>